<dbReference type="Proteomes" id="UP000235672">
    <property type="component" value="Unassembled WGS sequence"/>
</dbReference>
<evidence type="ECO:0000313" key="2">
    <source>
        <dbReference type="EMBL" id="PMD12158.1"/>
    </source>
</evidence>
<dbReference type="AlphaFoldDB" id="A0A2J6PDN8"/>
<evidence type="ECO:0000259" key="1">
    <source>
        <dbReference type="PROSITE" id="PS50097"/>
    </source>
</evidence>
<dbReference type="InterPro" id="IPR011333">
    <property type="entry name" value="SKP1/BTB/POZ_sf"/>
</dbReference>
<dbReference type="PROSITE" id="PS50097">
    <property type="entry name" value="BTB"/>
    <property type="match status" value="1"/>
</dbReference>
<feature type="domain" description="BTB" evidence="1">
    <location>
        <begin position="50"/>
        <end position="124"/>
    </location>
</feature>
<dbReference type="InterPro" id="IPR000210">
    <property type="entry name" value="BTB/POZ_dom"/>
</dbReference>
<dbReference type="Gene3D" id="3.30.710.10">
    <property type="entry name" value="Potassium Channel Kv1.1, Chain A"/>
    <property type="match status" value="1"/>
</dbReference>
<reference evidence="2 3" key="1">
    <citation type="submission" date="2016-05" db="EMBL/GenBank/DDBJ databases">
        <title>A degradative enzymes factory behind the ericoid mycorrhizal symbiosis.</title>
        <authorList>
            <consortium name="DOE Joint Genome Institute"/>
            <person name="Martino E."/>
            <person name="Morin E."/>
            <person name="Grelet G."/>
            <person name="Kuo A."/>
            <person name="Kohler A."/>
            <person name="Daghino S."/>
            <person name="Barry K."/>
            <person name="Choi C."/>
            <person name="Cichocki N."/>
            <person name="Clum A."/>
            <person name="Copeland A."/>
            <person name="Hainaut M."/>
            <person name="Haridas S."/>
            <person name="Labutti K."/>
            <person name="Lindquist E."/>
            <person name="Lipzen A."/>
            <person name="Khouja H.-R."/>
            <person name="Murat C."/>
            <person name="Ohm R."/>
            <person name="Olson A."/>
            <person name="Spatafora J."/>
            <person name="Veneault-Fourrey C."/>
            <person name="Henrissat B."/>
            <person name="Grigoriev I."/>
            <person name="Martin F."/>
            <person name="Perotto S."/>
        </authorList>
    </citation>
    <scope>NUCLEOTIDE SEQUENCE [LARGE SCALE GENOMIC DNA]</scope>
    <source>
        <strain evidence="2 3">UAMH 7357</strain>
    </source>
</reference>
<dbReference type="SUPFAM" id="SSF54695">
    <property type="entry name" value="POZ domain"/>
    <property type="match status" value="1"/>
</dbReference>
<organism evidence="2 3">
    <name type="scientific">Hyaloscypha hepaticicola</name>
    <dbReference type="NCBI Taxonomy" id="2082293"/>
    <lineage>
        <taxon>Eukaryota</taxon>
        <taxon>Fungi</taxon>
        <taxon>Dikarya</taxon>
        <taxon>Ascomycota</taxon>
        <taxon>Pezizomycotina</taxon>
        <taxon>Leotiomycetes</taxon>
        <taxon>Helotiales</taxon>
        <taxon>Hyaloscyphaceae</taxon>
        <taxon>Hyaloscypha</taxon>
    </lineage>
</organism>
<dbReference type="PANTHER" id="PTHR47843:SF2">
    <property type="entry name" value="BTB DOMAIN-CONTAINING PROTEIN"/>
    <property type="match status" value="1"/>
</dbReference>
<evidence type="ECO:0000313" key="3">
    <source>
        <dbReference type="Proteomes" id="UP000235672"/>
    </source>
</evidence>
<name>A0A2J6PDN8_9HELO</name>
<accession>A0A2J6PDN8</accession>
<protein>
    <recommendedName>
        <fullName evidence="1">BTB domain-containing protein</fullName>
    </recommendedName>
</protein>
<proteinExistence type="predicted"/>
<keyword evidence="3" id="KW-1185">Reference proteome</keyword>
<sequence>MTTAQASKPKVRIPNFCEPEPTVTVFITASQEPQMPEDEVMHPKPLRSKASTSVNMEKHGIPNPELRKYIFHRNLISHYSLFFAAAFKGNFKEGLSQEMTLEADVKVFGIFSNWLYTQKILDSKGDQPDLGILAHLWILADRFLVPVLQNRVVDSLYGKLNSSREKVLDFLDFCKIADEHAEGDNPLTLLAASLLTWSPPRSLDRWLDQVPRSILIKSWQTLKTVQPPEGQKGIDVHDLYVREYHI</sequence>
<dbReference type="EMBL" id="KZ613562">
    <property type="protein sequence ID" value="PMD12158.1"/>
    <property type="molecule type" value="Genomic_DNA"/>
</dbReference>
<dbReference type="PANTHER" id="PTHR47843">
    <property type="entry name" value="BTB DOMAIN-CONTAINING PROTEIN-RELATED"/>
    <property type="match status" value="1"/>
</dbReference>
<gene>
    <name evidence="2" type="ORF">NA56DRAFT_741734</name>
</gene>
<dbReference type="OrthoDB" id="3489855at2759"/>